<dbReference type="InterPro" id="IPR043130">
    <property type="entry name" value="CDP-OH_PTrfase_TM_dom"/>
</dbReference>
<dbReference type="EMBL" id="JACNIG010000332">
    <property type="protein sequence ID" value="MBC8433757.1"/>
    <property type="molecule type" value="Genomic_DNA"/>
</dbReference>
<dbReference type="GO" id="GO:0016020">
    <property type="term" value="C:membrane"/>
    <property type="evidence" value="ECO:0007669"/>
    <property type="project" value="InterPro"/>
</dbReference>
<dbReference type="Proteomes" id="UP000605201">
    <property type="component" value="Unassembled WGS sequence"/>
</dbReference>
<dbReference type="AlphaFoldDB" id="A0A8J6P5C6"/>
<feature type="transmembrane region" description="Helical" evidence="3">
    <location>
        <begin position="33"/>
        <end position="54"/>
    </location>
</feature>
<name>A0A8J6P5C6_9BACT</name>
<dbReference type="PROSITE" id="PS00379">
    <property type="entry name" value="CDP_ALCOHOL_P_TRANSF"/>
    <property type="match status" value="1"/>
</dbReference>
<dbReference type="InterPro" id="IPR000462">
    <property type="entry name" value="CDP-OH_P_trans"/>
</dbReference>
<keyword evidence="3" id="KW-0812">Transmembrane</keyword>
<accession>A0A8J6P5C6</accession>
<reference evidence="4 5" key="1">
    <citation type="submission" date="2020-08" db="EMBL/GenBank/DDBJ databases">
        <title>Bridging the membrane lipid divide: bacteria of the FCB group superphylum have the potential to synthesize archaeal ether lipids.</title>
        <authorList>
            <person name="Villanueva L."/>
            <person name="Von Meijenfeldt F.A.B."/>
            <person name="Westbye A.B."/>
            <person name="Yadav S."/>
            <person name="Hopmans E.C."/>
            <person name="Dutilh B.E."/>
            <person name="Sinninghe Damste J.S."/>
        </authorList>
    </citation>
    <scope>NUCLEOTIDE SEQUENCE [LARGE SCALE GENOMIC DNA]</scope>
    <source>
        <strain evidence="4">NIOZ-UU17</strain>
    </source>
</reference>
<feature type="transmembrane region" description="Helical" evidence="3">
    <location>
        <begin position="100"/>
        <end position="118"/>
    </location>
</feature>
<sequence>MDWQTKPTDRFILKWIKVKLSARITPKLIKYKWLSPWQITLFSAVVGCIAGIVFALGHGFLAGCIALVSQVLDGVDGQYARITGKQTKGGAFWDSALDRYSDGFMIIGLTIYLLRLPIPMPEELLILLGALALIGSNLISYSTARAQTLDINLGKPTLASKGTRFSVMIVCALGSAVLPGMPVIALVYLVLHTNLVIIWRLKLTFRHNG</sequence>
<dbReference type="Gene3D" id="1.20.120.1760">
    <property type="match status" value="1"/>
</dbReference>
<organism evidence="4 5">
    <name type="scientific">Candidatus Desulfatibia vada</name>
    <dbReference type="NCBI Taxonomy" id="2841696"/>
    <lineage>
        <taxon>Bacteria</taxon>
        <taxon>Pseudomonadati</taxon>
        <taxon>Thermodesulfobacteriota</taxon>
        <taxon>Desulfobacteria</taxon>
        <taxon>Desulfobacterales</taxon>
        <taxon>Desulfobacterales incertae sedis</taxon>
        <taxon>Candidatus Desulfatibia</taxon>
    </lineage>
</organism>
<evidence type="ECO:0000256" key="3">
    <source>
        <dbReference type="SAM" id="Phobius"/>
    </source>
</evidence>
<dbReference type="Pfam" id="PF01066">
    <property type="entry name" value="CDP-OH_P_transf"/>
    <property type="match status" value="1"/>
</dbReference>
<protein>
    <submittedName>
        <fullName evidence="4">CDP-alcohol phosphatidyltransferase family protein</fullName>
    </submittedName>
</protein>
<evidence type="ECO:0000256" key="1">
    <source>
        <dbReference type="ARBA" id="ARBA00022679"/>
    </source>
</evidence>
<feature type="transmembrane region" description="Helical" evidence="3">
    <location>
        <begin position="124"/>
        <end position="144"/>
    </location>
</feature>
<evidence type="ECO:0000256" key="2">
    <source>
        <dbReference type="RuleBase" id="RU003750"/>
    </source>
</evidence>
<dbReference type="GO" id="GO:0016780">
    <property type="term" value="F:phosphotransferase activity, for other substituted phosphate groups"/>
    <property type="evidence" value="ECO:0007669"/>
    <property type="project" value="InterPro"/>
</dbReference>
<comment type="caution">
    <text evidence="4">The sequence shown here is derived from an EMBL/GenBank/DDBJ whole genome shotgun (WGS) entry which is preliminary data.</text>
</comment>
<dbReference type="GO" id="GO:0008654">
    <property type="term" value="P:phospholipid biosynthetic process"/>
    <property type="evidence" value="ECO:0007669"/>
    <property type="project" value="InterPro"/>
</dbReference>
<comment type="similarity">
    <text evidence="2">Belongs to the CDP-alcohol phosphatidyltransferase class-I family.</text>
</comment>
<dbReference type="InterPro" id="IPR048254">
    <property type="entry name" value="CDP_ALCOHOL_P_TRANSF_CS"/>
</dbReference>
<feature type="transmembrane region" description="Helical" evidence="3">
    <location>
        <begin position="165"/>
        <end position="191"/>
    </location>
</feature>
<evidence type="ECO:0000313" key="5">
    <source>
        <dbReference type="Proteomes" id="UP000605201"/>
    </source>
</evidence>
<keyword evidence="1 2" id="KW-0808">Transferase</keyword>
<evidence type="ECO:0000313" key="4">
    <source>
        <dbReference type="EMBL" id="MBC8433757.1"/>
    </source>
</evidence>
<keyword evidence="3" id="KW-0472">Membrane</keyword>
<proteinExistence type="inferred from homology"/>
<keyword evidence="3" id="KW-1133">Transmembrane helix</keyword>
<gene>
    <name evidence="4" type="ORF">H8D96_17750</name>
</gene>